<feature type="region of interest" description="Disordered" evidence="2">
    <location>
        <begin position="204"/>
        <end position="269"/>
    </location>
</feature>
<dbReference type="GO" id="GO:0005509">
    <property type="term" value="F:calcium ion binding"/>
    <property type="evidence" value="ECO:0007669"/>
    <property type="project" value="InterPro"/>
</dbReference>
<keyword evidence="4" id="KW-1185">Reference proteome</keyword>
<feature type="compositionally biased region" description="Polar residues" evidence="2">
    <location>
        <begin position="10"/>
        <end position="19"/>
    </location>
</feature>
<dbReference type="CDD" id="cd00051">
    <property type="entry name" value="EFh"/>
    <property type="match status" value="1"/>
</dbReference>
<evidence type="ECO:0000313" key="4">
    <source>
        <dbReference type="Proteomes" id="UP000095280"/>
    </source>
</evidence>
<feature type="region of interest" description="Disordered" evidence="2">
    <location>
        <begin position="1"/>
        <end position="34"/>
    </location>
</feature>
<dbReference type="Proteomes" id="UP000095280">
    <property type="component" value="Unplaced"/>
</dbReference>
<feature type="compositionally biased region" description="Gly residues" evidence="2">
    <location>
        <begin position="223"/>
        <end position="232"/>
    </location>
</feature>
<evidence type="ECO:0000313" key="5">
    <source>
        <dbReference type="WBParaSite" id="maker-unitig_33830-snap-gene-0.2-mRNA-1"/>
    </source>
</evidence>
<dbReference type="InterPro" id="IPR002048">
    <property type="entry name" value="EF_hand_dom"/>
</dbReference>
<proteinExistence type="predicted"/>
<dbReference type="InterPro" id="IPR011992">
    <property type="entry name" value="EF-hand-dom_pair"/>
</dbReference>
<organism evidence="4 5">
    <name type="scientific">Macrostomum lignano</name>
    <dbReference type="NCBI Taxonomy" id="282301"/>
    <lineage>
        <taxon>Eukaryota</taxon>
        <taxon>Metazoa</taxon>
        <taxon>Spiralia</taxon>
        <taxon>Lophotrochozoa</taxon>
        <taxon>Platyhelminthes</taxon>
        <taxon>Rhabditophora</taxon>
        <taxon>Macrostomorpha</taxon>
        <taxon>Macrostomida</taxon>
        <taxon>Macrostomidae</taxon>
        <taxon>Macrostomum</taxon>
    </lineage>
</organism>
<feature type="compositionally biased region" description="Basic residues" evidence="2">
    <location>
        <begin position="145"/>
        <end position="158"/>
    </location>
</feature>
<dbReference type="AlphaFoldDB" id="A0A1I8FH77"/>
<evidence type="ECO:0000256" key="2">
    <source>
        <dbReference type="SAM" id="MobiDB-lite"/>
    </source>
</evidence>
<protein>
    <submittedName>
        <fullName evidence="5">EF-hand domain-containing protein</fullName>
    </submittedName>
</protein>
<reference evidence="5" key="1">
    <citation type="submission" date="2016-11" db="UniProtKB">
        <authorList>
            <consortium name="WormBaseParasite"/>
        </authorList>
    </citation>
    <scope>IDENTIFICATION</scope>
</reference>
<dbReference type="PROSITE" id="PS00018">
    <property type="entry name" value="EF_HAND_1"/>
    <property type="match status" value="1"/>
</dbReference>
<sequence length="546" mass="57423">GVRAGAESQARLTGSLQPRSQQEQQQSEGGGSRHFLATGWQSAATAAAPPHSAAISCSSSGGVGSAICCFIAFPASFFFDFVDASSRRVAAACPAHLQVAQVGHRRPQRLQPAADAVDGQHRPGRRGRLCSHVERQGPALPVGVARRRLLHDGRRRNRAPQPPQPTSQTRRHPAESESVGQLGGVIGSVVEDLRDLGGLEESGEAAAAQHLRPAGQVDQVGRRGSGGRGGGAPRDLPLRPGGPGGCLGGPPRRQLTASSGGPPPSPPTAFANFVILGARRRGARRRPGTRAGGTPAWASIACLTASEAAADDCTATTVAAAAAASASSAAGQLGGAHHLRSRPALYCFLAIFLSLRSRAGQLCRRISVSLTLCKDKRIGTDLFCSSAQAAFNMADFLKAFEAIDTDFSGEITKQELEEYCKKAGKWLDLFDADNSGTITVEEYCETLGLTPNTDYIEKVETARVNAGPPAQESMKPTNTRFNPAATMAKLRRDWTVLDWNVQNLGRGAPISAAGGLYGSFCTHEVGRMLHCFVGRFGVPSVAHPDY</sequence>
<keyword evidence="1" id="KW-0106">Calcium</keyword>
<dbReference type="Gene3D" id="1.10.238.10">
    <property type="entry name" value="EF-hand"/>
    <property type="match status" value="1"/>
</dbReference>
<feature type="domain" description="EF-hand" evidence="3">
    <location>
        <begin position="391"/>
        <end position="426"/>
    </location>
</feature>
<dbReference type="WBParaSite" id="maker-unitig_33830-snap-gene-0.2-mRNA-1">
    <property type="protein sequence ID" value="maker-unitig_33830-snap-gene-0.2-mRNA-1"/>
    <property type="gene ID" value="maker-unitig_33830-snap-gene-0.2"/>
</dbReference>
<dbReference type="Pfam" id="PF13202">
    <property type="entry name" value="EF-hand_5"/>
    <property type="match status" value="2"/>
</dbReference>
<accession>A0A1I8FH77</accession>
<feature type="domain" description="EF-hand" evidence="3">
    <location>
        <begin position="428"/>
        <end position="453"/>
    </location>
</feature>
<dbReference type="InterPro" id="IPR018247">
    <property type="entry name" value="EF_Hand_1_Ca_BS"/>
</dbReference>
<evidence type="ECO:0000256" key="1">
    <source>
        <dbReference type="ARBA" id="ARBA00022837"/>
    </source>
</evidence>
<feature type="region of interest" description="Disordered" evidence="2">
    <location>
        <begin position="104"/>
        <end position="185"/>
    </location>
</feature>
<name>A0A1I8FH77_9PLAT</name>
<dbReference type="PROSITE" id="PS50222">
    <property type="entry name" value="EF_HAND_2"/>
    <property type="match status" value="2"/>
</dbReference>
<evidence type="ECO:0000259" key="3">
    <source>
        <dbReference type="PROSITE" id="PS50222"/>
    </source>
</evidence>
<dbReference type="SMART" id="SM00054">
    <property type="entry name" value="EFh"/>
    <property type="match status" value="2"/>
</dbReference>
<dbReference type="SUPFAM" id="SSF47473">
    <property type="entry name" value="EF-hand"/>
    <property type="match status" value="1"/>
</dbReference>